<dbReference type="Proteomes" id="UP000694580">
    <property type="component" value="Chromosome 4"/>
</dbReference>
<dbReference type="InterPro" id="IPR023260">
    <property type="entry name" value="Cys/Ser-rich_nuc_prot"/>
</dbReference>
<keyword evidence="3" id="KW-0053">Apoptosis</keyword>
<keyword evidence="6" id="KW-0010">Activator</keyword>
<gene>
    <name evidence="11" type="primary">LOC114789330</name>
</gene>
<evidence type="ECO:0000256" key="8">
    <source>
        <dbReference type="ARBA" id="ARBA00023242"/>
    </source>
</evidence>
<keyword evidence="5" id="KW-0238">DNA-binding</keyword>
<dbReference type="PANTHER" id="PTHR13580:SF10">
    <property type="entry name" value="CYSTEINE_SERINE-RICH NUCLEAR PROTEIN 1"/>
    <property type="match status" value="1"/>
</dbReference>
<evidence type="ECO:0000256" key="1">
    <source>
        <dbReference type="ARBA" id="ARBA00004123"/>
    </source>
</evidence>
<dbReference type="Pfam" id="PF16019">
    <property type="entry name" value="CSRNP_N"/>
    <property type="match status" value="1"/>
</dbReference>
<feature type="domain" description="Cysteine/serine-rich nuclear protein N-terminal" evidence="10">
    <location>
        <begin position="76"/>
        <end position="284"/>
    </location>
</feature>
<dbReference type="Ensembl" id="ENSDCDT00010003901.1">
    <property type="protein sequence ID" value="ENSDCDP00010003753.1"/>
    <property type="gene ID" value="ENSDCDG00010001718.1"/>
</dbReference>
<evidence type="ECO:0000259" key="10">
    <source>
        <dbReference type="Pfam" id="PF16019"/>
    </source>
</evidence>
<dbReference type="RefSeq" id="XP_028834467.1">
    <property type="nucleotide sequence ID" value="XM_028978634.1"/>
</dbReference>
<evidence type="ECO:0000313" key="12">
    <source>
        <dbReference type="Proteomes" id="UP000694580"/>
    </source>
</evidence>
<evidence type="ECO:0000256" key="2">
    <source>
        <dbReference type="ARBA" id="ARBA00008548"/>
    </source>
</evidence>
<reference evidence="11" key="2">
    <citation type="submission" date="2025-08" db="UniProtKB">
        <authorList>
            <consortium name="Ensembl"/>
        </authorList>
    </citation>
    <scope>IDENTIFICATION</scope>
</reference>
<dbReference type="AlphaFoldDB" id="A0AAY4A397"/>
<dbReference type="RefSeq" id="XP_028834466.1">
    <property type="nucleotide sequence ID" value="XM_028978633.1"/>
</dbReference>
<evidence type="ECO:0000256" key="5">
    <source>
        <dbReference type="ARBA" id="ARBA00023125"/>
    </source>
</evidence>
<evidence type="ECO:0000256" key="6">
    <source>
        <dbReference type="ARBA" id="ARBA00023159"/>
    </source>
</evidence>
<evidence type="ECO:0000256" key="9">
    <source>
        <dbReference type="SAM" id="MobiDB-lite"/>
    </source>
</evidence>
<comment type="subcellular location">
    <subcellularLocation>
        <location evidence="1">Nucleus</location>
    </subcellularLocation>
</comment>
<dbReference type="GO" id="GO:0000981">
    <property type="term" value="F:DNA-binding transcription factor activity, RNA polymerase II-specific"/>
    <property type="evidence" value="ECO:0007669"/>
    <property type="project" value="TreeGrafter"/>
</dbReference>
<dbReference type="GeneTree" id="ENSGT00950000183072"/>
<keyword evidence="8" id="KW-0539">Nucleus</keyword>
<feature type="compositionally biased region" description="Low complexity" evidence="9">
    <location>
        <begin position="17"/>
        <end position="36"/>
    </location>
</feature>
<feature type="region of interest" description="Disordered" evidence="9">
    <location>
        <begin position="294"/>
        <end position="360"/>
    </location>
</feature>
<feature type="region of interest" description="Disordered" evidence="9">
    <location>
        <begin position="1"/>
        <end position="56"/>
    </location>
</feature>
<sequence>MSRDLKRKFEDSDEDPCYSSSPVSSESSPGPSGCDSDGQVAQCDSPGWGPASPPPPSMCRVTSISSILKRTKGPRAKARVHFDTVTVFFFRRCQGFTSVPSHGGCTLGMEKQHAYWHRCSLAEHSAQQHHVRRERLGEERLEALKERLVNSSALPMEEVERLTVGDLPEEELNTQARSSLHSYSSKKRRALLWQAGVVHIDRQEKRELQELRRWREECGCRCQGYCEPETCDCSLAGIKCQMDRSNFPCGCTKDSCGNPMGRVEFNAGRVRTHYIHTLMRLELDRRLLEERLDGQQGTDEEEDEDPSPVGSPVQESGADPCYRPRSPNPSFLFSPELSAEGENSCSSDMTDSSYSSGQSQDSRQGLTCILSLCGSDEDLHASSDSDGISLPHKRLKVARSFIAQSDNRGSRRSLNVPDSLPLDSCSFSISGILDENANQSIASCDSDFLPDIPNTPSPSVDYTYSYTDPSSDSNLDFFDSFDDFYSNSHFKGYNQLNNFPLSLTVDFCRPEVDESGIELLESLIELS</sequence>
<dbReference type="GO" id="GO:0043565">
    <property type="term" value="F:sequence-specific DNA binding"/>
    <property type="evidence" value="ECO:0007669"/>
    <property type="project" value="TreeGrafter"/>
</dbReference>
<evidence type="ECO:0000313" key="11">
    <source>
        <dbReference type="Ensembl" id="ENSDCDP00010003753.1"/>
    </source>
</evidence>
<evidence type="ECO:0000256" key="4">
    <source>
        <dbReference type="ARBA" id="ARBA00023015"/>
    </source>
</evidence>
<dbReference type="GO" id="GO:0006915">
    <property type="term" value="P:apoptotic process"/>
    <property type="evidence" value="ECO:0007669"/>
    <property type="project" value="UniProtKB-KW"/>
</dbReference>
<accession>A0AAY4A397</accession>
<evidence type="ECO:0000256" key="3">
    <source>
        <dbReference type="ARBA" id="ARBA00022703"/>
    </source>
</evidence>
<dbReference type="RefSeq" id="XP_028834464.1">
    <property type="nucleotide sequence ID" value="XM_028978631.1"/>
</dbReference>
<dbReference type="PRINTS" id="PR02031">
    <property type="entry name" value="CYSSERRICHNP"/>
</dbReference>
<name>A0AAY4A397_9TELE</name>
<feature type="compositionally biased region" description="Low complexity" evidence="9">
    <location>
        <begin position="344"/>
        <end position="360"/>
    </location>
</feature>
<organism evidence="11 12">
    <name type="scientific">Denticeps clupeoides</name>
    <name type="common">denticle herring</name>
    <dbReference type="NCBI Taxonomy" id="299321"/>
    <lineage>
        <taxon>Eukaryota</taxon>
        <taxon>Metazoa</taxon>
        <taxon>Chordata</taxon>
        <taxon>Craniata</taxon>
        <taxon>Vertebrata</taxon>
        <taxon>Euteleostomi</taxon>
        <taxon>Actinopterygii</taxon>
        <taxon>Neopterygii</taxon>
        <taxon>Teleostei</taxon>
        <taxon>Clupei</taxon>
        <taxon>Clupeiformes</taxon>
        <taxon>Denticipitoidei</taxon>
        <taxon>Denticipitidae</taxon>
        <taxon>Denticeps</taxon>
    </lineage>
</organism>
<evidence type="ECO:0000256" key="7">
    <source>
        <dbReference type="ARBA" id="ARBA00023163"/>
    </source>
</evidence>
<keyword evidence="12" id="KW-1185">Reference proteome</keyword>
<dbReference type="GO" id="GO:0005634">
    <property type="term" value="C:nucleus"/>
    <property type="evidence" value="ECO:0007669"/>
    <property type="project" value="UniProtKB-SubCell"/>
</dbReference>
<protein>
    <recommendedName>
        <fullName evidence="10">Cysteine/serine-rich nuclear protein N-terminal domain-containing protein</fullName>
    </recommendedName>
</protein>
<dbReference type="GeneID" id="114789330"/>
<keyword evidence="7" id="KW-0804">Transcription</keyword>
<comment type="similarity">
    <text evidence="2">Belongs to the AXUD1 family.</text>
</comment>
<keyword evidence="4" id="KW-0805">Transcription regulation</keyword>
<dbReference type="InterPro" id="IPR031972">
    <property type="entry name" value="CSRNP_N"/>
</dbReference>
<dbReference type="PANTHER" id="PTHR13580">
    <property type="entry name" value="TGF-BETA INDUCED APOPTOSIS PROTEIN"/>
    <property type="match status" value="1"/>
</dbReference>
<proteinExistence type="inferred from homology"/>
<reference evidence="11 12" key="1">
    <citation type="submission" date="2020-06" db="EMBL/GenBank/DDBJ databases">
        <authorList>
            <consortium name="Wellcome Sanger Institute Data Sharing"/>
        </authorList>
    </citation>
    <scope>NUCLEOTIDE SEQUENCE [LARGE SCALE GENOMIC DNA]</scope>
</reference>
<feature type="compositionally biased region" description="Basic and acidic residues" evidence="9">
    <location>
        <begin position="1"/>
        <end position="10"/>
    </location>
</feature>
<reference evidence="11" key="3">
    <citation type="submission" date="2025-09" db="UniProtKB">
        <authorList>
            <consortium name="Ensembl"/>
        </authorList>
    </citation>
    <scope>IDENTIFICATION</scope>
</reference>